<evidence type="ECO:0000313" key="3">
    <source>
        <dbReference type="EMBL" id="ABZ06371.1"/>
    </source>
</evidence>
<dbReference type="InterPro" id="IPR000639">
    <property type="entry name" value="Epox_hydrolase-like"/>
</dbReference>
<feature type="domain" description="AB hydrolase-1" evidence="2">
    <location>
        <begin position="60"/>
        <end position="313"/>
    </location>
</feature>
<accession>B3T1B2</accession>
<keyword evidence="1 3" id="KW-0378">Hydrolase</keyword>
<evidence type="ECO:0000256" key="1">
    <source>
        <dbReference type="ARBA" id="ARBA00022801"/>
    </source>
</evidence>
<dbReference type="InterPro" id="IPR000073">
    <property type="entry name" value="AB_hydrolase_1"/>
</dbReference>
<dbReference type="PROSITE" id="PS51318">
    <property type="entry name" value="TAT"/>
    <property type="match status" value="1"/>
</dbReference>
<gene>
    <name evidence="3" type="ORF">ALOHA_HF4000009G21ctg1g7</name>
</gene>
<name>B3T1B2_9ZZZZ</name>
<proteinExistence type="predicted"/>
<sequence length="331" mass="35938">MSSSRREFLQAATVASITVASIVNTKSAWAQAPGAAKLRTLETSVLTIGYEEHGDGAGFPIILLHGFPYDVRSFDGVVSPLVAAGYRVLLPYLRGYGPTRFLDSDSPRMAEQAAIGQDLVDFADVLGIDQFAVAGFDWGNRAACITAILHPHRVRAQVACGGYSVQDTITPGRPAPAALEAMLWYQWYFNTERGVVGLAANRHDIIRHLWNSWSPAWNYTDAAYNRSAASFDNPDFVDVVIHSYRHRHVNAQGEERFLEVERRLATRPVIGVPAIVLRGAASGFGPPSQNPAGDQARFSNLVARRIVAGAGHDLPAHRPDAVADALLELLA</sequence>
<reference evidence="3" key="1">
    <citation type="journal article" date="2008" name="ISME J.">
        <title>Genomic patterns of recombination, clonal divergence and environment in marine microbial populations.</title>
        <authorList>
            <person name="Konstantinidis K.T."/>
            <person name="Delong E.F."/>
        </authorList>
    </citation>
    <scope>NUCLEOTIDE SEQUENCE</scope>
</reference>
<dbReference type="PRINTS" id="PR00412">
    <property type="entry name" value="EPOXHYDRLASE"/>
</dbReference>
<protein>
    <submittedName>
        <fullName evidence="3">Putative alpha/beta hydrolase fold</fullName>
    </submittedName>
</protein>
<organism evidence="3">
    <name type="scientific">uncultured marine microorganism HF4000_009G21</name>
    <dbReference type="NCBI Taxonomy" id="455515"/>
    <lineage>
        <taxon>unclassified sequences</taxon>
        <taxon>environmental samples</taxon>
    </lineage>
</organism>
<dbReference type="InterPro" id="IPR029058">
    <property type="entry name" value="AB_hydrolase_fold"/>
</dbReference>
<dbReference type="AlphaFoldDB" id="B3T1B2"/>
<dbReference type="Pfam" id="PF00561">
    <property type="entry name" value="Abhydrolase_1"/>
    <property type="match status" value="1"/>
</dbReference>
<dbReference type="PANTHER" id="PTHR43329">
    <property type="entry name" value="EPOXIDE HYDROLASE"/>
    <property type="match status" value="1"/>
</dbReference>
<dbReference type="GO" id="GO:0016787">
    <property type="term" value="F:hydrolase activity"/>
    <property type="evidence" value="ECO:0007669"/>
    <property type="project" value="UniProtKB-KW"/>
</dbReference>
<dbReference type="InterPro" id="IPR006311">
    <property type="entry name" value="TAT_signal"/>
</dbReference>
<dbReference type="Gene3D" id="3.40.50.1820">
    <property type="entry name" value="alpha/beta hydrolase"/>
    <property type="match status" value="1"/>
</dbReference>
<dbReference type="ESTHER" id="9zzzz-b3t1b2">
    <property type="family name" value="Epoxide_hydrolase"/>
</dbReference>
<dbReference type="EMBL" id="EU016574">
    <property type="protein sequence ID" value="ABZ06371.1"/>
    <property type="molecule type" value="Genomic_DNA"/>
</dbReference>
<evidence type="ECO:0000259" key="2">
    <source>
        <dbReference type="Pfam" id="PF00561"/>
    </source>
</evidence>
<dbReference type="SUPFAM" id="SSF53474">
    <property type="entry name" value="alpha/beta-Hydrolases"/>
    <property type="match status" value="1"/>
</dbReference>